<evidence type="ECO:0000313" key="10">
    <source>
        <dbReference type="Proteomes" id="UP000290407"/>
    </source>
</evidence>
<dbReference type="GO" id="GO:0046839">
    <property type="term" value="P:phospholipid dephosphorylation"/>
    <property type="evidence" value="ECO:0007669"/>
    <property type="project" value="TreeGrafter"/>
</dbReference>
<evidence type="ECO:0000256" key="6">
    <source>
        <dbReference type="SAM" id="MobiDB-lite"/>
    </source>
</evidence>
<evidence type="ECO:0000256" key="7">
    <source>
        <dbReference type="SAM" id="Phobius"/>
    </source>
</evidence>
<reference evidence="9 10" key="1">
    <citation type="submission" date="2019-01" db="EMBL/GenBank/DDBJ databases">
        <title>Spirosoma flava sp. nov., a propanil-degrading bacterium isolated from herbicide-contaminated soil.</title>
        <authorList>
            <person name="Zhang L."/>
            <person name="Jiang J.-D."/>
        </authorList>
    </citation>
    <scope>NUCLEOTIDE SEQUENCE [LARGE SCALE GENOMIC DNA]</scope>
    <source>
        <strain evidence="9 10">TY50</strain>
    </source>
</reference>
<feature type="domain" description="Phosphatidic acid phosphatase type 2/haloperoxidase" evidence="8">
    <location>
        <begin position="135"/>
        <end position="236"/>
    </location>
</feature>
<proteinExistence type="inferred from homology"/>
<feature type="region of interest" description="Disordered" evidence="6">
    <location>
        <begin position="250"/>
        <end position="271"/>
    </location>
</feature>
<dbReference type="Proteomes" id="UP000290407">
    <property type="component" value="Unassembled WGS sequence"/>
</dbReference>
<name>A0A4Q2UG50_9BACT</name>
<evidence type="ECO:0000256" key="3">
    <source>
        <dbReference type="ARBA" id="ARBA00022692"/>
    </source>
</evidence>
<sequence>MTRLFQIWPVLFRIDLPTKIMCMTRHSHSLLWRLIWLIVLAGWAAQAPAQPDTIRTTPRLSIARLAVPSAFIGTGLYTLSGNHAFNRFGVRTSILNYSNGYRTSIDNYLAVGPSALLAGLTAAGVKGRSTPFDRAGLWLTASALTGIVTYGLKFTTGYLRPDDSDRQSFPSGHASFAFAGAGILDREFSHTSVLIPVAGYAMAGTTGYLRMVNDKHWISDVLVGAGIGLLSAEAAYHVYPWVKRKLTRRSRHRPVTNKDTPRFHSTAQRVF</sequence>
<dbReference type="PANTHER" id="PTHR10165">
    <property type="entry name" value="LIPID PHOSPHATE PHOSPHATASE"/>
    <property type="match status" value="1"/>
</dbReference>
<dbReference type="InterPro" id="IPR000326">
    <property type="entry name" value="PAP2/HPO"/>
</dbReference>
<accession>A0A4Q2UG50</accession>
<dbReference type="GO" id="GO:0006644">
    <property type="term" value="P:phospholipid metabolic process"/>
    <property type="evidence" value="ECO:0007669"/>
    <property type="project" value="InterPro"/>
</dbReference>
<comment type="similarity">
    <text evidence="2">Belongs to the PA-phosphatase related phosphoesterase family.</text>
</comment>
<feature type="transmembrane region" description="Helical" evidence="7">
    <location>
        <begin position="217"/>
        <end position="239"/>
    </location>
</feature>
<evidence type="ECO:0000256" key="4">
    <source>
        <dbReference type="ARBA" id="ARBA00022989"/>
    </source>
</evidence>
<feature type="transmembrane region" description="Helical" evidence="7">
    <location>
        <begin position="135"/>
        <end position="152"/>
    </location>
</feature>
<keyword evidence="4 7" id="KW-1133">Transmembrane helix</keyword>
<dbReference type="SMART" id="SM00014">
    <property type="entry name" value="acidPPc"/>
    <property type="match status" value="1"/>
</dbReference>
<keyword evidence="5 7" id="KW-0472">Membrane</keyword>
<dbReference type="InterPro" id="IPR036938">
    <property type="entry name" value="PAP2/HPO_sf"/>
</dbReference>
<dbReference type="Gene3D" id="1.20.144.10">
    <property type="entry name" value="Phosphatidic acid phosphatase type 2/haloperoxidase"/>
    <property type="match status" value="1"/>
</dbReference>
<comment type="caution">
    <text evidence="9">The sequence shown here is derived from an EMBL/GenBank/DDBJ whole genome shotgun (WGS) entry which is preliminary data.</text>
</comment>
<keyword evidence="10" id="KW-1185">Reference proteome</keyword>
<keyword evidence="3 7" id="KW-0812">Transmembrane</keyword>
<dbReference type="PANTHER" id="PTHR10165:SF35">
    <property type="entry name" value="RE23632P"/>
    <property type="match status" value="1"/>
</dbReference>
<dbReference type="SUPFAM" id="SSF48317">
    <property type="entry name" value="Acid phosphatase/Vanadium-dependent haloperoxidase"/>
    <property type="match status" value="1"/>
</dbReference>
<evidence type="ECO:0000256" key="1">
    <source>
        <dbReference type="ARBA" id="ARBA00004141"/>
    </source>
</evidence>
<dbReference type="EMBL" id="SBLB01000021">
    <property type="protein sequence ID" value="RYC66220.1"/>
    <property type="molecule type" value="Genomic_DNA"/>
</dbReference>
<organism evidence="9 10">
    <name type="scientific">Spirosoma sordidisoli</name>
    <dbReference type="NCBI Taxonomy" id="2502893"/>
    <lineage>
        <taxon>Bacteria</taxon>
        <taxon>Pseudomonadati</taxon>
        <taxon>Bacteroidota</taxon>
        <taxon>Cytophagia</taxon>
        <taxon>Cytophagales</taxon>
        <taxon>Cytophagaceae</taxon>
        <taxon>Spirosoma</taxon>
    </lineage>
</organism>
<dbReference type="GO" id="GO:0008195">
    <property type="term" value="F:phosphatidate phosphatase activity"/>
    <property type="evidence" value="ECO:0007669"/>
    <property type="project" value="TreeGrafter"/>
</dbReference>
<dbReference type="InterPro" id="IPR043216">
    <property type="entry name" value="PAP-like"/>
</dbReference>
<comment type="subcellular location">
    <subcellularLocation>
        <location evidence="1">Membrane</location>
        <topology evidence="1">Multi-pass membrane protein</topology>
    </subcellularLocation>
</comment>
<protein>
    <submittedName>
        <fullName evidence="9">Phosphatase PAP2 family protein</fullName>
    </submittedName>
</protein>
<dbReference type="CDD" id="cd03394">
    <property type="entry name" value="PAP2_like_5"/>
    <property type="match status" value="1"/>
</dbReference>
<evidence type="ECO:0000259" key="8">
    <source>
        <dbReference type="SMART" id="SM00014"/>
    </source>
</evidence>
<feature type="transmembrane region" description="Helical" evidence="7">
    <location>
        <begin position="65"/>
        <end position="85"/>
    </location>
</feature>
<dbReference type="RefSeq" id="WP_129607071.1">
    <property type="nucleotide sequence ID" value="NZ_SBLB01000021.1"/>
</dbReference>
<evidence type="ECO:0000313" key="9">
    <source>
        <dbReference type="EMBL" id="RYC66220.1"/>
    </source>
</evidence>
<gene>
    <name evidence="9" type="ORF">EQG79_30755</name>
</gene>
<dbReference type="AlphaFoldDB" id="A0A4Q2UG50"/>
<dbReference type="Pfam" id="PF01569">
    <property type="entry name" value="PAP2"/>
    <property type="match status" value="1"/>
</dbReference>
<evidence type="ECO:0000256" key="5">
    <source>
        <dbReference type="ARBA" id="ARBA00023136"/>
    </source>
</evidence>
<dbReference type="GO" id="GO:0016020">
    <property type="term" value="C:membrane"/>
    <property type="evidence" value="ECO:0007669"/>
    <property type="project" value="UniProtKB-SubCell"/>
</dbReference>
<evidence type="ECO:0000256" key="2">
    <source>
        <dbReference type="ARBA" id="ARBA00008816"/>
    </source>
</evidence>